<feature type="transmembrane region" description="Helical" evidence="7">
    <location>
        <begin position="177"/>
        <end position="197"/>
    </location>
</feature>
<gene>
    <name evidence="9" type="ORF">IFK94_04035</name>
</gene>
<dbReference type="InterPro" id="IPR018456">
    <property type="entry name" value="PTR2_symporter_CS"/>
</dbReference>
<sequence length="602" mass="67090">MAETKQGLLSIIKSYPSQFWVANTMEIFERMSWYGWFTVMALYVTGSVETGGLGFTTETRGALQAIVPFFLYVIPVFTGALADRYGFKKTFITSYFVMIAAYYLLGQFTTFPTFFMAFMFVAVGAALFKPVVVGTVAKVTTEGNSATGFGIFYMMVNIGGFAGPIVAGIVRGQGWKWVFVACSFWAFINLIIVLTLYREPKIEDSQRQGGLQKVLDNMVEVLGNVRFFLTVFVVLFALMFANLRIGWFEHFTWLHCAIFVPVWLIGNAVYDLMLPKGSGQPTPAGEIKRPAMMKRMHCSNWRFALFLLIMSGFWTSFNQIFYTMPEYIRDFTETRPMIEFVQNTYDNTLEWAFGARDISPAVATINQDEQAQIVHHLRAAIDGGLTPAALEEASRELLHSKVRITPDALQVAIDRGGGDVDSITAGIMESSRQFNPEFVVNINAGAIVLFQVFISFLMARFHRFTTMIVGMVIAAVGIGFAMFAGTQGIIGLGGSIWVVALGLFIFSFGEMMASPTSQEYVGRIAPKDKKALYMGYYFVAIALGNLFGGILSGELYGKLARDMQRPDLMWLTFGALMLFTALIFVLYNIFALPKHKAEALTP</sequence>
<dbReference type="InterPro" id="IPR036259">
    <property type="entry name" value="MFS_trans_sf"/>
</dbReference>
<feature type="transmembrane region" description="Helical" evidence="7">
    <location>
        <begin position="227"/>
        <end position="245"/>
    </location>
</feature>
<dbReference type="GO" id="GO:0005886">
    <property type="term" value="C:plasma membrane"/>
    <property type="evidence" value="ECO:0007669"/>
    <property type="project" value="UniProtKB-SubCell"/>
</dbReference>
<keyword evidence="2" id="KW-0813">Transport</keyword>
<evidence type="ECO:0000256" key="1">
    <source>
        <dbReference type="ARBA" id="ARBA00004651"/>
    </source>
</evidence>
<keyword evidence="4 7" id="KW-0812">Transmembrane</keyword>
<dbReference type="Pfam" id="PF07690">
    <property type="entry name" value="MFS_1"/>
    <property type="match status" value="2"/>
</dbReference>
<proteinExistence type="predicted"/>
<dbReference type="PANTHER" id="PTHR23517:SF2">
    <property type="entry name" value="MULTIDRUG RESISTANCE PROTEIN MDTH"/>
    <property type="match status" value="1"/>
</dbReference>
<evidence type="ECO:0000256" key="5">
    <source>
        <dbReference type="ARBA" id="ARBA00022989"/>
    </source>
</evidence>
<dbReference type="PROSITE" id="PS50850">
    <property type="entry name" value="MFS"/>
    <property type="match status" value="1"/>
</dbReference>
<feature type="transmembrane region" description="Helical" evidence="7">
    <location>
        <begin position="464"/>
        <end position="483"/>
    </location>
</feature>
<accession>A0A8J7C1F5</accession>
<reference evidence="9 10" key="1">
    <citation type="submission" date="2020-08" db="EMBL/GenBank/DDBJ databases">
        <title>Acidobacteriota in marine sediments use diverse sulfur dissimilation pathways.</title>
        <authorList>
            <person name="Wasmund K."/>
        </authorList>
    </citation>
    <scope>NUCLEOTIDE SEQUENCE [LARGE SCALE GENOMIC DNA]</scope>
    <source>
        <strain evidence="9">MAG AM4</strain>
    </source>
</reference>
<evidence type="ECO:0000313" key="10">
    <source>
        <dbReference type="Proteomes" id="UP000648239"/>
    </source>
</evidence>
<evidence type="ECO:0000256" key="4">
    <source>
        <dbReference type="ARBA" id="ARBA00022692"/>
    </source>
</evidence>
<evidence type="ECO:0000256" key="7">
    <source>
        <dbReference type="SAM" id="Phobius"/>
    </source>
</evidence>
<feature type="transmembrane region" description="Helical" evidence="7">
    <location>
        <begin position="91"/>
        <end position="108"/>
    </location>
</feature>
<dbReference type="Proteomes" id="UP000648239">
    <property type="component" value="Unassembled WGS sequence"/>
</dbReference>
<evidence type="ECO:0000256" key="3">
    <source>
        <dbReference type="ARBA" id="ARBA00022475"/>
    </source>
</evidence>
<dbReference type="EMBL" id="JACXWD010000008">
    <property type="protein sequence ID" value="MBD3867275.1"/>
    <property type="molecule type" value="Genomic_DNA"/>
</dbReference>
<comment type="caution">
    <text evidence="9">The sequence shown here is derived from an EMBL/GenBank/DDBJ whole genome shotgun (WGS) entry which is preliminary data.</text>
</comment>
<feature type="transmembrane region" description="Helical" evidence="7">
    <location>
        <begin position="489"/>
        <end position="513"/>
    </location>
</feature>
<feature type="domain" description="Major facilitator superfamily (MFS) profile" evidence="8">
    <location>
        <begin position="1"/>
        <end position="596"/>
    </location>
</feature>
<dbReference type="PANTHER" id="PTHR23517">
    <property type="entry name" value="RESISTANCE PROTEIN MDTM, PUTATIVE-RELATED-RELATED"/>
    <property type="match status" value="1"/>
</dbReference>
<feature type="transmembrane region" description="Helical" evidence="7">
    <location>
        <begin position="303"/>
        <end position="322"/>
    </location>
</feature>
<evidence type="ECO:0000259" key="8">
    <source>
        <dbReference type="PROSITE" id="PS50850"/>
    </source>
</evidence>
<feature type="transmembrane region" description="Helical" evidence="7">
    <location>
        <begin position="534"/>
        <end position="556"/>
    </location>
</feature>
<protein>
    <submittedName>
        <fullName evidence="9">MFS transporter</fullName>
    </submittedName>
</protein>
<dbReference type="AlphaFoldDB" id="A0A8J7C1F5"/>
<feature type="transmembrane region" description="Helical" evidence="7">
    <location>
        <begin position="33"/>
        <end position="55"/>
    </location>
</feature>
<dbReference type="InterPro" id="IPR011701">
    <property type="entry name" value="MFS"/>
</dbReference>
<comment type="subcellular location">
    <subcellularLocation>
        <location evidence="1">Cell membrane</location>
        <topology evidence="1">Multi-pass membrane protein</topology>
    </subcellularLocation>
</comment>
<dbReference type="GO" id="GO:0006857">
    <property type="term" value="P:oligopeptide transport"/>
    <property type="evidence" value="ECO:0007669"/>
    <property type="project" value="InterPro"/>
</dbReference>
<keyword evidence="3" id="KW-1003">Cell membrane</keyword>
<dbReference type="Gene3D" id="1.20.1250.20">
    <property type="entry name" value="MFS general substrate transporter like domains"/>
    <property type="match status" value="2"/>
</dbReference>
<feature type="transmembrane region" description="Helical" evidence="7">
    <location>
        <begin position="114"/>
        <end position="137"/>
    </location>
</feature>
<dbReference type="InterPro" id="IPR020846">
    <property type="entry name" value="MFS_dom"/>
</dbReference>
<dbReference type="GO" id="GO:0022857">
    <property type="term" value="F:transmembrane transporter activity"/>
    <property type="evidence" value="ECO:0007669"/>
    <property type="project" value="InterPro"/>
</dbReference>
<organism evidence="9 10">
    <name type="scientific">Candidatus Polarisedimenticola svalbardensis</name>
    <dbReference type="NCBI Taxonomy" id="2886004"/>
    <lineage>
        <taxon>Bacteria</taxon>
        <taxon>Pseudomonadati</taxon>
        <taxon>Acidobacteriota</taxon>
        <taxon>Candidatus Polarisedimenticolia</taxon>
        <taxon>Candidatus Polarisedimenticolales</taxon>
        <taxon>Candidatus Polarisedimenticolaceae</taxon>
        <taxon>Candidatus Polarisedimenticola</taxon>
    </lineage>
</organism>
<feature type="transmembrane region" description="Helical" evidence="7">
    <location>
        <begin position="149"/>
        <end position="171"/>
    </location>
</feature>
<dbReference type="InterPro" id="IPR050171">
    <property type="entry name" value="MFS_Transporters"/>
</dbReference>
<dbReference type="PROSITE" id="PS01023">
    <property type="entry name" value="PTR2_2"/>
    <property type="match status" value="1"/>
</dbReference>
<dbReference type="SUPFAM" id="SSF103473">
    <property type="entry name" value="MFS general substrate transporter"/>
    <property type="match status" value="2"/>
</dbReference>
<feature type="transmembrane region" description="Helical" evidence="7">
    <location>
        <begin position="251"/>
        <end position="270"/>
    </location>
</feature>
<name>A0A8J7C1F5_9BACT</name>
<feature type="transmembrane region" description="Helical" evidence="7">
    <location>
        <begin position="61"/>
        <end position="82"/>
    </location>
</feature>
<evidence type="ECO:0000313" key="9">
    <source>
        <dbReference type="EMBL" id="MBD3867275.1"/>
    </source>
</evidence>
<evidence type="ECO:0000256" key="2">
    <source>
        <dbReference type="ARBA" id="ARBA00022448"/>
    </source>
</evidence>
<keyword evidence="5 7" id="KW-1133">Transmembrane helix</keyword>
<feature type="transmembrane region" description="Helical" evidence="7">
    <location>
        <begin position="568"/>
        <end position="590"/>
    </location>
</feature>
<keyword evidence="6 7" id="KW-0472">Membrane</keyword>
<feature type="transmembrane region" description="Helical" evidence="7">
    <location>
        <begin position="438"/>
        <end position="457"/>
    </location>
</feature>
<evidence type="ECO:0000256" key="6">
    <source>
        <dbReference type="ARBA" id="ARBA00023136"/>
    </source>
</evidence>